<evidence type="ECO:0000313" key="4">
    <source>
        <dbReference type="Proteomes" id="UP000214689"/>
    </source>
</evidence>
<feature type="domain" description="Tape measure protein N-terminal" evidence="2">
    <location>
        <begin position="60"/>
        <end position="244"/>
    </location>
</feature>
<evidence type="ECO:0000313" key="3">
    <source>
        <dbReference type="EMBL" id="ASS37417.1"/>
    </source>
</evidence>
<name>A0A223AR32_9FIRM</name>
<dbReference type="OrthoDB" id="1677957at2"/>
<organism evidence="3 4">
    <name type="scientific">Mogibacterium pumilum</name>
    <dbReference type="NCBI Taxonomy" id="86332"/>
    <lineage>
        <taxon>Bacteria</taxon>
        <taxon>Bacillati</taxon>
        <taxon>Bacillota</taxon>
        <taxon>Clostridia</taxon>
        <taxon>Peptostreptococcales</taxon>
        <taxon>Anaerovoracaceae</taxon>
        <taxon>Mogibacterium</taxon>
    </lineage>
</organism>
<feature type="coiled-coil region" evidence="1">
    <location>
        <begin position="507"/>
        <end position="541"/>
    </location>
</feature>
<dbReference type="RefSeq" id="WP_094233644.1">
    <property type="nucleotide sequence ID" value="NZ_CP016199.1"/>
</dbReference>
<evidence type="ECO:0000259" key="2">
    <source>
        <dbReference type="Pfam" id="PF20155"/>
    </source>
</evidence>
<sequence>MAQEYAGYLMFNTKLDSGGFNKGAKKIGGMGGKLTDQLAKYAKRGAIAMGTAITAAMVSGVKYNAQMEQYYQSFKTMLGNTKEATKHMQMLKKFAAETPFEMTDLANASQTLLAFGENVNLIESDLKMLGDISLGNKEKFSALALVFSQVKSQGRLMGQDLLQMINAGFNPLTIISKKTGKSMAQLKDEMAKGQITFDMVADAMKTATSAGGQFNDAMKTQSKTVIGLWSTLKDNVHAKLGEAMESVSNIIKSSLLPNAIKFVDKFNVKKTVAGVRTLIDVLKIVSPLIAGLYVAPRVTSGAGALAGLWSRGLLEVKKYKIEMAAIARLSLKGTKAEISGVGVVVGLLTQKLTLAEAKTLALGRAQAVMAGINPYVAIVVGVLAFVTAVELAKKTMQAHALEADKDYSAVLKLVKANEEAEKAYNSQRRAAANDMVQKGAEVENAINLKRELDGIVDASGRVKKGYEGRAAAIVSILQSQGAEISMQNGVIKNYGELSQAIDNYLVKKRAQIVLDAYEESYKTAQRNIRKSTEAYTKASRELDKHTKSQAEINRMSARQVSEYEEKQTKLIRAKSKAAAQVNKYNKDITRYEQALAEFEKGNYSKINAVLDGHAQAMADINKKNKKQLRKQRQDTAEELKALNKLYKKTGSDNVKAAAEAKQKELAAIDSKLGEQTARVKGNRGKMKAATKDMMGGVQEGIKESDISIDDQLDKLSESPKNYAGGIKAAMNSLVSAANKAAGGANLKGAFAPRLSQLSSSPHGWRGTISSAMSSLMNAARSSAGSVSFYGVGYNAGTGIKSGILAAKAQVIAAGIAIANAVVDNMKKAIESRSPSRKTARLVGAPITQGVGVGMMRESKALYKKARQVANNTVAAMKVDPITIGLGVKKQISIPSAAKGTTLPVQARTSIMMQSKERGLLDKLIDKVEQINARPITQEINFHERVYTPADARDKLAELTRLGLEVDA</sequence>
<dbReference type="AlphaFoldDB" id="A0A223AR32"/>
<dbReference type="NCBIfam" id="TIGR02675">
    <property type="entry name" value="tape_meas_nterm"/>
    <property type="match status" value="1"/>
</dbReference>
<proteinExistence type="predicted"/>
<protein>
    <recommendedName>
        <fullName evidence="2">Tape measure protein N-terminal domain-containing protein</fullName>
    </recommendedName>
</protein>
<accession>A0A223AR32</accession>
<feature type="coiled-coil region" evidence="1">
    <location>
        <begin position="574"/>
        <end position="645"/>
    </location>
</feature>
<keyword evidence="1" id="KW-0175">Coiled coil</keyword>
<evidence type="ECO:0000256" key="1">
    <source>
        <dbReference type="SAM" id="Coils"/>
    </source>
</evidence>
<keyword evidence="4" id="KW-1185">Reference proteome</keyword>
<dbReference type="Proteomes" id="UP000214689">
    <property type="component" value="Chromosome"/>
</dbReference>
<dbReference type="InterPro" id="IPR013491">
    <property type="entry name" value="Tape_meas_N"/>
</dbReference>
<reference evidence="4" key="1">
    <citation type="submission" date="2016-05" db="EMBL/GenBank/DDBJ databases">
        <authorList>
            <person name="Holder M.E."/>
            <person name="Ajami N.J."/>
            <person name="Petrosino J.F."/>
        </authorList>
    </citation>
    <scope>NUCLEOTIDE SEQUENCE [LARGE SCALE GENOMIC DNA]</scope>
    <source>
        <strain evidence="4">ATCC 700696</strain>
    </source>
</reference>
<dbReference type="EMBL" id="CP016199">
    <property type="protein sequence ID" value="ASS37417.1"/>
    <property type="molecule type" value="Genomic_DNA"/>
</dbReference>
<gene>
    <name evidence="3" type="ORF">AXF17_02330</name>
</gene>
<dbReference type="Pfam" id="PF20155">
    <property type="entry name" value="TMP_3"/>
    <property type="match status" value="1"/>
</dbReference>